<proteinExistence type="predicted"/>
<reference evidence="1" key="1">
    <citation type="journal article" date="2020" name="bioRxiv">
        <title>Hybrid origin of Populus tomentosa Carr. identified through genome sequencing and phylogenomic analysis.</title>
        <authorList>
            <person name="An X."/>
            <person name="Gao K."/>
            <person name="Chen Z."/>
            <person name="Li J."/>
            <person name="Yang X."/>
            <person name="Yang X."/>
            <person name="Zhou J."/>
            <person name="Guo T."/>
            <person name="Zhao T."/>
            <person name="Huang S."/>
            <person name="Miao D."/>
            <person name="Khan W.U."/>
            <person name="Rao P."/>
            <person name="Ye M."/>
            <person name="Lei B."/>
            <person name="Liao W."/>
            <person name="Wang J."/>
            <person name="Ji L."/>
            <person name="Li Y."/>
            <person name="Guo B."/>
            <person name="Mustafa N.S."/>
            <person name="Li S."/>
            <person name="Yun Q."/>
            <person name="Keller S.R."/>
            <person name="Mao J."/>
            <person name="Zhang R."/>
            <person name="Strauss S.H."/>
        </authorList>
    </citation>
    <scope>NUCLEOTIDE SEQUENCE</scope>
    <source>
        <strain evidence="1">GM15</strain>
        <tissue evidence="1">Leaf</tissue>
    </source>
</reference>
<comment type="caution">
    <text evidence="1">The sequence shown here is derived from an EMBL/GenBank/DDBJ whole genome shotgun (WGS) entry which is preliminary data.</text>
</comment>
<evidence type="ECO:0000313" key="1">
    <source>
        <dbReference type="EMBL" id="KAG6761146.1"/>
    </source>
</evidence>
<organism evidence="1 2">
    <name type="scientific">Populus tomentosa</name>
    <name type="common">Chinese white poplar</name>
    <dbReference type="NCBI Taxonomy" id="118781"/>
    <lineage>
        <taxon>Eukaryota</taxon>
        <taxon>Viridiplantae</taxon>
        <taxon>Streptophyta</taxon>
        <taxon>Embryophyta</taxon>
        <taxon>Tracheophyta</taxon>
        <taxon>Spermatophyta</taxon>
        <taxon>Magnoliopsida</taxon>
        <taxon>eudicotyledons</taxon>
        <taxon>Gunneridae</taxon>
        <taxon>Pentapetalae</taxon>
        <taxon>rosids</taxon>
        <taxon>fabids</taxon>
        <taxon>Malpighiales</taxon>
        <taxon>Salicaceae</taxon>
        <taxon>Saliceae</taxon>
        <taxon>Populus</taxon>
    </lineage>
</organism>
<sequence length="269" mass="31332">MDEQEFRRLLDLFPVVRPRNYHIEIYPSRQSSSRSFPEPFKSWKEAEWEEDKKEINNQAIDVQGMLSNKIFHFGRVFLSGYVDAFWEKLKLAVEKKAFGALRNSFFNNSKHGGYLSREKELTLCDFTWLVTCESELNLSRCLYLTPVFGFSPSCISDLFVDRLFPIECCAKKVLTDLYLSAIMHYAKKKSVSPHPNEAAQQTYRFLVIVINEFFVDDKFWSALVDIQVGAAEAERFSKAFHEVHRKLVYEELSLDAAFRSISSSKISRQ</sequence>
<protein>
    <submittedName>
        <fullName evidence="1">Uncharacterized protein</fullName>
    </submittedName>
</protein>
<name>A0A8X7Z2E1_POPTO</name>
<accession>A0A8X7Z2E1</accession>
<evidence type="ECO:0000313" key="2">
    <source>
        <dbReference type="Proteomes" id="UP000886885"/>
    </source>
</evidence>
<dbReference type="OrthoDB" id="1932122at2759"/>
<dbReference type="PANTHER" id="PTHR35312">
    <property type="entry name" value="OS07G0641800 PROTEIN"/>
    <property type="match status" value="1"/>
</dbReference>
<keyword evidence="2" id="KW-1185">Reference proteome</keyword>
<dbReference type="EMBL" id="JAAWWB010000018">
    <property type="protein sequence ID" value="KAG6761146.1"/>
    <property type="molecule type" value="Genomic_DNA"/>
</dbReference>
<dbReference type="Proteomes" id="UP000886885">
    <property type="component" value="Chromosome 9D"/>
</dbReference>
<gene>
    <name evidence="1" type="ORF">POTOM_034342</name>
</gene>
<dbReference type="PANTHER" id="PTHR35312:SF1">
    <property type="entry name" value="OS07G0641800 PROTEIN"/>
    <property type="match status" value="1"/>
</dbReference>
<dbReference type="AlphaFoldDB" id="A0A8X7Z2E1"/>